<sequence length="263" mass="27951">MAAQVGEVAAPSGGDDDRVGRLDPETVLEAFLVSDQAFLDSVVPTLLDSGVSLSAFYKTIVRPVAAKLGDLWCEDEVDFVRVEIVSTRLRLMCNQLVTRRMAGRTPWHEDGRRRILLANTGGDQHTLGFSMAEAFFQDAGWNVDGGADLRPGADYYDTLQAGDFPFVAIAFARDDACDPTDMVARTRQASARRDVRICLGGVAVSASPDRYRAAGADIVALDALDAVRQAEGLLAVSPWEKAGHAAPAPADNGAGAGRADKGS</sequence>
<evidence type="ECO:0000256" key="1">
    <source>
        <dbReference type="SAM" id="MobiDB-lite"/>
    </source>
</evidence>
<name>A0A3A8AFF7_9HYPH</name>
<comment type="caution">
    <text evidence="3">The sequence shown here is derived from an EMBL/GenBank/DDBJ whole genome shotgun (WGS) entry which is preliminary data.</text>
</comment>
<dbReference type="GO" id="GO:0046872">
    <property type="term" value="F:metal ion binding"/>
    <property type="evidence" value="ECO:0007669"/>
    <property type="project" value="InterPro"/>
</dbReference>
<dbReference type="InterPro" id="IPR006158">
    <property type="entry name" value="Cobalamin-bd"/>
</dbReference>
<dbReference type="Gene3D" id="3.40.50.280">
    <property type="entry name" value="Cobalamin-binding domain"/>
    <property type="match status" value="1"/>
</dbReference>
<reference evidence="3 4" key="1">
    <citation type="journal article" date="2018" name="Int. J. Syst. Bacteriol.">
        <title>Oceaniradius stylonemae gen. nov., sp. nov., isolated from a red alga, Stylonema cornu-cervi.</title>
        <authorList>
            <person name="Jeong S."/>
        </authorList>
    </citation>
    <scope>NUCLEOTIDE SEQUENCE [LARGE SCALE GENOMIC DNA]</scope>
    <source>
        <strain evidence="3 4">StC1</strain>
    </source>
</reference>
<proteinExistence type="predicted"/>
<feature type="compositionally biased region" description="Low complexity" evidence="1">
    <location>
        <begin position="244"/>
        <end position="253"/>
    </location>
</feature>
<dbReference type="Proteomes" id="UP000246132">
    <property type="component" value="Unassembled WGS sequence"/>
</dbReference>
<dbReference type="EMBL" id="QFWV02000009">
    <property type="protein sequence ID" value="RKF05384.1"/>
    <property type="molecule type" value="Genomic_DNA"/>
</dbReference>
<dbReference type="PROSITE" id="PS51332">
    <property type="entry name" value="B12_BINDING"/>
    <property type="match status" value="1"/>
</dbReference>
<dbReference type="SUPFAM" id="SSF52242">
    <property type="entry name" value="Cobalamin (vitamin B12)-binding domain"/>
    <property type="match status" value="1"/>
</dbReference>
<keyword evidence="4" id="KW-1185">Reference proteome</keyword>
<dbReference type="GO" id="GO:0031419">
    <property type="term" value="F:cobalamin binding"/>
    <property type="evidence" value="ECO:0007669"/>
    <property type="project" value="InterPro"/>
</dbReference>
<feature type="region of interest" description="Disordered" evidence="1">
    <location>
        <begin position="1"/>
        <end position="20"/>
    </location>
</feature>
<organism evidence="3 4">
    <name type="scientific">Oceaniradius stylonematis</name>
    <dbReference type="NCBI Taxonomy" id="2184161"/>
    <lineage>
        <taxon>Bacteria</taxon>
        <taxon>Pseudomonadati</taxon>
        <taxon>Pseudomonadota</taxon>
        <taxon>Alphaproteobacteria</taxon>
        <taxon>Hyphomicrobiales</taxon>
        <taxon>Ahrensiaceae</taxon>
        <taxon>Oceaniradius</taxon>
    </lineage>
</organism>
<dbReference type="AlphaFoldDB" id="A0A3A8AFF7"/>
<evidence type="ECO:0000259" key="2">
    <source>
        <dbReference type="PROSITE" id="PS51332"/>
    </source>
</evidence>
<feature type="domain" description="B12-binding" evidence="2">
    <location>
        <begin position="112"/>
        <end position="247"/>
    </location>
</feature>
<dbReference type="InterPro" id="IPR036724">
    <property type="entry name" value="Cobalamin-bd_sf"/>
</dbReference>
<evidence type="ECO:0000313" key="3">
    <source>
        <dbReference type="EMBL" id="RKF05384.1"/>
    </source>
</evidence>
<feature type="region of interest" description="Disordered" evidence="1">
    <location>
        <begin position="242"/>
        <end position="263"/>
    </location>
</feature>
<protein>
    <recommendedName>
        <fullName evidence="2">B12-binding domain-containing protein</fullName>
    </recommendedName>
</protein>
<accession>A0A3A8AFF7</accession>
<evidence type="ECO:0000313" key="4">
    <source>
        <dbReference type="Proteomes" id="UP000246132"/>
    </source>
</evidence>
<dbReference type="Pfam" id="PF02310">
    <property type="entry name" value="B12-binding"/>
    <property type="match status" value="1"/>
</dbReference>
<gene>
    <name evidence="3" type="ORF">DEM25_016410</name>
</gene>